<name>A0A4C1V240_EUMVA</name>
<gene>
    <name evidence="1" type="ORF">EVAR_81651_1</name>
</gene>
<dbReference type="Proteomes" id="UP000299102">
    <property type="component" value="Unassembled WGS sequence"/>
</dbReference>
<dbReference type="AlphaFoldDB" id="A0A4C1V240"/>
<organism evidence="1 2">
    <name type="scientific">Eumeta variegata</name>
    <name type="common">Bagworm moth</name>
    <name type="synonym">Eumeta japonica</name>
    <dbReference type="NCBI Taxonomy" id="151549"/>
    <lineage>
        <taxon>Eukaryota</taxon>
        <taxon>Metazoa</taxon>
        <taxon>Ecdysozoa</taxon>
        <taxon>Arthropoda</taxon>
        <taxon>Hexapoda</taxon>
        <taxon>Insecta</taxon>
        <taxon>Pterygota</taxon>
        <taxon>Neoptera</taxon>
        <taxon>Endopterygota</taxon>
        <taxon>Lepidoptera</taxon>
        <taxon>Glossata</taxon>
        <taxon>Ditrysia</taxon>
        <taxon>Tineoidea</taxon>
        <taxon>Psychidae</taxon>
        <taxon>Oiketicinae</taxon>
        <taxon>Eumeta</taxon>
    </lineage>
</organism>
<evidence type="ECO:0000313" key="2">
    <source>
        <dbReference type="Proteomes" id="UP000299102"/>
    </source>
</evidence>
<reference evidence="1 2" key="1">
    <citation type="journal article" date="2019" name="Commun. Biol.">
        <title>The bagworm genome reveals a unique fibroin gene that provides high tensile strength.</title>
        <authorList>
            <person name="Kono N."/>
            <person name="Nakamura H."/>
            <person name="Ohtoshi R."/>
            <person name="Tomita M."/>
            <person name="Numata K."/>
            <person name="Arakawa K."/>
        </authorList>
    </citation>
    <scope>NUCLEOTIDE SEQUENCE [LARGE SCALE GENOMIC DNA]</scope>
</reference>
<keyword evidence="2" id="KW-1185">Reference proteome</keyword>
<evidence type="ECO:0000313" key="1">
    <source>
        <dbReference type="EMBL" id="GBP32863.1"/>
    </source>
</evidence>
<sequence length="146" mass="17138">MVHGRKELLKNNLGMFIKYYLTAGNLKTLRHPCRSMTAPVHMLLLHVQQLGRSRLCKWFDMQKRQPVKATTLHAEDLWLYIRLQDRCWEMRSDSITVSNSSLTSTYAYERAFVSVSDRDVALNFNPRRALKYDTNPAVDGKCHFRF</sequence>
<comment type="caution">
    <text evidence="1">The sequence shown here is derived from an EMBL/GenBank/DDBJ whole genome shotgun (WGS) entry which is preliminary data.</text>
</comment>
<accession>A0A4C1V240</accession>
<proteinExistence type="predicted"/>
<dbReference type="EMBL" id="BGZK01000266">
    <property type="protein sequence ID" value="GBP32863.1"/>
    <property type="molecule type" value="Genomic_DNA"/>
</dbReference>
<protein>
    <submittedName>
        <fullName evidence="1">Uncharacterized protein</fullName>
    </submittedName>
</protein>